<name>A0A6G1SPE0_9ACAR</name>
<protein>
    <recommendedName>
        <fullName evidence="1">Non-structural maintenance of chromosomes element 1 homolog</fullName>
        <ecNumber evidence="1">2.3.2.27</ecNumber>
    </recommendedName>
</protein>
<comment type="subunit">
    <text evidence="1">Component of the Smc5-Smc6 complex.</text>
</comment>
<comment type="subcellular location">
    <subcellularLocation>
        <location evidence="1">Nucleus</location>
    </subcellularLocation>
</comment>
<dbReference type="PANTHER" id="PTHR20973:SF0">
    <property type="entry name" value="NON-STRUCTURAL MAINTENANCE OF CHROMOSOMES ELEMENT 1 HOMOLOG"/>
    <property type="match status" value="1"/>
</dbReference>
<keyword evidence="1" id="KW-0227">DNA damage</keyword>
<dbReference type="GO" id="GO:0061630">
    <property type="term" value="F:ubiquitin protein ligase activity"/>
    <property type="evidence" value="ECO:0007669"/>
    <property type="project" value="UniProtKB-EC"/>
</dbReference>
<dbReference type="PANTHER" id="PTHR20973">
    <property type="entry name" value="NON-SMC ELEMENT 1-RELATED"/>
    <property type="match status" value="1"/>
</dbReference>
<proteinExistence type="inferred from homology"/>
<dbReference type="Gene3D" id="3.90.1150.220">
    <property type="match status" value="1"/>
</dbReference>
<sequence>MASDTAKLMQFMLTHGCVPASELLAFLSALKRSDGSQMSEENMSRSVENVNDRIKNFNMMIRSAYYDKTRTRYYALISTVDNEITRKASHHTEKEFHYFRSIWQRLVEAKDSSTDGNQSPPTLKDMYTIGKDLKLPNYKELVEEWSKKYWLHIEGNDIDLGPRAKLELDVLI</sequence>
<keyword evidence="1" id="KW-0833">Ubl conjugation pathway</keyword>
<organism evidence="2">
    <name type="scientific">Aceria tosichella</name>
    <name type="common">wheat curl mite</name>
    <dbReference type="NCBI Taxonomy" id="561515"/>
    <lineage>
        <taxon>Eukaryota</taxon>
        <taxon>Metazoa</taxon>
        <taxon>Ecdysozoa</taxon>
        <taxon>Arthropoda</taxon>
        <taxon>Chelicerata</taxon>
        <taxon>Arachnida</taxon>
        <taxon>Acari</taxon>
        <taxon>Acariformes</taxon>
        <taxon>Trombidiformes</taxon>
        <taxon>Prostigmata</taxon>
        <taxon>Eupodina</taxon>
        <taxon>Eriophyoidea</taxon>
        <taxon>Eriophyidae</taxon>
        <taxon>Eriophyinae</taxon>
        <taxon>Aceriini</taxon>
        <taxon>Aceria</taxon>
    </lineage>
</organism>
<keyword evidence="1" id="KW-0808">Transferase</keyword>
<keyword evidence="1" id="KW-0234">DNA repair</keyword>
<dbReference type="Pfam" id="PF07574">
    <property type="entry name" value="SMC_Nse1"/>
    <property type="match status" value="1"/>
</dbReference>
<keyword evidence="1" id="KW-0863">Zinc-finger</keyword>
<dbReference type="InterPro" id="IPR036388">
    <property type="entry name" value="WH-like_DNA-bd_sf"/>
</dbReference>
<gene>
    <name evidence="2" type="primary">nsmce1</name>
    <name evidence="2" type="ORF">g.10903</name>
</gene>
<reference evidence="2" key="1">
    <citation type="submission" date="2018-10" db="EMBL/GenBank/DDBJ databases">
        <title>Transcriptome assembly of Aceria tosichella (Wheat curl mite) Type 2.</title>
        <authorList>
            <person name="Scully E.D."/>
            <person name="Geib S.M."/>
            <person name="Palmer N.A."/>
            <person name="Gupta A.K."/>
            <person name="Sarath G."/>
            <person name="Tatineni S."/>
        </authorList>
    </citation>
    <scope>NUCLEOTIDE SEQUENCE</scope>
    <source>
        <strain evidence="2">LincolnNE</strain>
    </source>
</reference>
<dbReference type="EMBL" id="GGYP01006992">
    <property type="protein sequence ID" value="MDE51763.1"/>
    <property type="molecule type" value="Transcribed_RNA"/>
</dbReference>
<comment type="similarity">
    <text evidence="1">Belongs to the NSE1 family.</text>
</comment>
<dbReference type="Gene3D" id="1.10.10.10">
    <property type="entry name" value="Winged helix-like DNA-binding domain superfamily/Winged helix DNA-binding domain"/>
    <property type="match status" value="1"/>
</dbReference>
<evidence type="ECO:0000256" key="1">
    <source>
        <dbReference type="RuleBase" id="RU368018"/>
    </source>
</evidence>
<evidence type="ECO:0000313" key="2">
    <source>
        <dbReference type="EMBL" id="MDE51763.1"/>
    </source>
</evidence>
<keyword evidence="1" id="KW-0539">Nucleus</keyword>
<dbReference type="EC" id="2.3.2.27" evidence="1"/>
<keyword evidence="1" id="KW-0479">Metal-binding</keyword>
<keyword evidence="1" id="KW-0233">DNA recombination</keyword>
<dbReference type="GO" id="GO:0000724">
    <property type="term" value="P:double-strand break repair via homologous recombination"/>
    <property type="evidence" value="ECO:0007669"/>
    <property type="project" value="TreeGrafter"/>
</dbReference>
<dbReference type="InterPro" id="IPR011513">
    <property type="entry name" value="Nse1"/>
</dbReference>
<dbReference type="AlphaFoldDB" id="A0A6G1SPE0"/>
<dbReference type="GO" id="GO:0005634">
    <property type="term" value="C:nucleus"/>
    <property type="evidence" value="ECO:0007669"/>
    <property type="project" value="UniProtKB-SubCell"/>
</dbReference>
<comment type="catalytic activity">
    <reaction evidence="1">
        <text>S-ubiquitinyl-[E2 ubiquitin-conjugating enzyme]-L-cysteine + [acceptor protein]-L-lysine = [E2 ubiquitin-conjugating enzyme]-L-cysteine + N(6)-ubiquitinyl-[acceptor protein]-L-lysine.</text>
        <dbReference type="EC" id="2.3.2.27"/>
    </reaction>
</comment>
<dbReference type="GO" id="GO:0030915">
    <property type="term" value="C:Smc5-Smc6 complex"/>
    <property type="evidence" value="ECO:0007669"/>
    <property type="project" value="UniProtKB-UniRule"/>
</dbReference>
<keyword evidence="1" id="KW-0862">Zinc</keyword>
<accession>A0A6G1SPE0</accession>
<dbReference type="GO" id="GO:0008270">
    <property type="term" value="F:zinc ion binding"/>
    <property type="evidence" value="ECO:0007669"/>
    <property type="project" value="UniProtKB-KW"/>
</dbReference>